<evidence type="ECO:0000256" key="4">
    <source>
        <dbReference type="ARBA" id="ARBA00022475"/>
    </source>
</evidence>
<dbReference type="Pfam" id="PF02600">
    <property type="entry name" value="DsbB"/>
    <property type="match status" value="1"/>
</dbReference>
<evidence type="ECO:0000256" key="7">
    <source>
        <dbReference type="ARBA" id="ARBA00022982"/>
    </source>
</evidence>
<dbReference type="HAMAP" id="MF_00286">
    <property type="entry name" value="DsbB"/>
    <property type="match status" value="1"/>
</dbReference>
<keyword evidence="8 14" id="KW-1133">Transmembrane helix</keyword>
<dbReference type="InterPro" id="IPR022920">
    <property type="entry name" value="Disulphide_bond_form_DsbB"/>
</dbReference>
<dbReference type="NCBIfam" id="NF002485">
    <property type="entry name" value="PRK01749.1"/>
    <property type="match status" value="1"/>
</dbReference>
<gene>
    <name evidence="14 16" type="primary">dsbB</name>
    <name evidence="16" type="ORF">ORJ04_01535</name>
</gene>
<dbReference type="RefSeq" id="WP_027671592.1">
    <property type="nucleotide sequence ID" value="NZ_JAPJDZ010000002.1"/>
</dbReference>
<dbReference type="PANTHER" id="PTHR36570">
    <property type="entry name" value="DISULFIDE BOND FORMATION PROTEIN B"/>
    <property type="match status" value="1"/>
</dbReference>
<feature type="transmembrane region" description="Helical" evidence="15">
    <location>
        <begin position="44"/>
        <end position="63"/>
    </location>
</feature>
<evidence type="ECO:0000313" key="16">
    <source>
        <dbReference type="EMBL" id="MDP5134631.1"/>
    </source>
</evidence>
<dbReference type="InterPro" id="IPR023380">
    <property type="entry name" value="DsbB-like_sf"/>
</dbReference>
<accession>A0ABT9HU31</accession>
<feature type="transmembrane region" description="Helical" evidence="15">
    <location>
        <begin position="69"/>
        <end position="87"/>
    </location>
</feature>
<dbReference type="InterPro" id="IPR003752">
    <property type="entry name" value="DiS_bond_form_DsbB/BdbC"/>
</dbReference>
<comment type="subcellular location">
    <subcellularLocation>
        <location evidence="1">Cell inner membrane</location>
        <topology evidence="1">Multi-pass membrane protein</topology>
    </subcellularLocation>
    <subcellularLocation>
        <location evidence="14">Cell membrane</location>
        <topology evidence="14">Multi-pass membrane protein</topology>
    </subcellularLocation>
</comment>
<evidence type="ECO:0000256" key="14">
    <source>
        <dbReference type="HAMAP-Rule" id="MF_00286"/>
    </source>
</evidence>
<dbReference type="Gene3D" id="1.20.1550.10">
    <property type="entry name" value="DsbB-like"/>
    <property type="match status" value="1"/>
</dbReference>
<protein>
    <recommendedName>
        <fullName evidence="14">Disulfide bond formation protein B</fullName>
    </recommendedName>
    <alternativeName>
        <fullName evidence="14">Disulfide oxidoreductase</fullName>
    </alternativeName>
</protein>
<evidence type="ECO:0000256" key="10">
    <source>
        <dbReference type="ARBA" id="ARBA00023136"/>
    </source>
</evidence>
<dbReference type="SUPFAM" id="SSF158442">
    <property type="entry name" value="DsbB-like"/>
    <property type="match status" value="1"/>
</dbReference>
<keyword evidence="10 14" id="KW-0472">Membrane</keyword>
<keyword evidence="6 14" id="KW-0812">Transmembrane</keyword>
<dbReference type="PANTHER" id="PTHR36570:SF2">
    <property type="entry name" value="DISULFIDE BOND FORMATION PROTEIN B"/>
    <property type="match status" value="1"/>
</dbReference>
<feature type="disulfide bond" description="Redox-active" evidence="14">
    <location>
        <begin position="107"/>
        <end position="133"/>
    </location>
</feature>
<evidence type="ECO:0000256" key="3">
    <source>
        <dbReference type="ARBA" id="ARBA00022448"/>
    </source>
</evidence>
<reference evidence="16 17" key="1">
    <citation type="submission" date="2022-11" db="EMBL/GenBank/DDBJ databases">
        <title>Viruses from the air-sea interface of a natural surface slick.</title>
        <authorList>
            <person name="Rahlff J."/>
            <person name="Holmfeldt K."/>
        </authorList>
    </citation>
    <scope>NUCLEOTIDE SEQUENCE [LARGE SCALE GENOMIC DNA]</scope>
    <source>
        <strain evidence="16 17">SMS4</strain>
    </source>
</reference>
<feature type="topological domain" description="Periplasmic" evidence="14">
    <location>
        <begin position="32"/>
        <end position="49"/>
    </location>
</feature>
<sequence length="178" mass="19285">MLQTLKFLTTQRWGWALVVLSSLGLLGTALYFQYGLNLQPCIKCIYVRSGFAGILLAGIIGLLAPKNALFRIVALLGVGAAAVFGALQAHELLSIEQLLVEGGFFSCSLFAEFPSWMPLDQWLPAIFEPTGSCGDTSWQFLGKSMAFWSALTLWCYAAVAALLLIAQVAKLSSNPYRG</sequence>
<evidence type="ECO:0000256" key="6">
    <source>
        <dbReference type="ARBA" id="ARBA00022692"/>
    </source>
</evidence>
<keyword evidence="3 14" id="KW-0813">Transport</keyword>
<comment type="caution">
    <text evidence="14">Lacks conserved residue(s) required for the propagation of feature annotation.</text>
</comment>
<dbReference type="InterPro" id="IPR050183">
    <property type="entry name" value="DsbB"/>
</dbReference>
<keyword evidence="13 14" id="KW-0676">Redox-active center</keyword>
<feature type="topological domain" description="Cytoplasmic" evidence="14">
    <location>
        <begin position="167"/>
        <end position="178"/>
    </location>
</feature>
<comment type="function">
    <text evidence="14">Required for disulfide bond formation in some periplasmic proteins. Acts by oxidizing the DsbA protein.</text>
</comment>
<evidence type="ECO:0000256" key="15">
    <source>
        <dbReference type="SAM" id="Phobius"/>
    </source>
</evidence>
<evidence type="ECO:0000256" key="1">
    <source>
        <dbReference type="ARBA" id="ARBA00004429"/>
    </source>
</evidence>
<keyword evidence="11 14" id="KW-1015">Disulfide bond</keyword>
<keyword evidence="12 14" id="KW-0143">Chaperone</keyword>
<keyword evidence="4 14" id="KW-1003">Cell membrane</keyword>
<evidence type="ECO:0000256" key="11">
    <source>
        <dbReference type="ARBA" id="ARBA00023157"/>
    </source>
</evidence>
<dbReference type="GO" id="GO:0016491">
    <property type="term" value="F:oxidoreductase activity"/>
    <property type="evidence" value="ECO:0007669"/>
    <property type="project" value="UniProtKB-KW"/>
</dbReference>
<keyword evidence="5" id="KW-0997">Cell inner membrane</keyword>
<evidence type="ECO:0000256" key="9">
    <source>
        <dbReference type="ARBA" id="ARBA00023002"/>
    </source>
</evidence>
<feature type="transmembrane region" description="Helical" evidence="15">
    <location>
        <begin position="145"/>
        <end position="169"/>
    </location>
</feature>
<dbReference type="EMBL" id="JAPJDZ010000002">
    <property type="protein sequence ID" value="MDP5134631.1"/>
    <property type="molecule type" value="Genomic_DNA"/>
</dbReference>
<keyword evidence="9 14" id="KW-0560">Oxidoreductase</keyword>
<proteinExistence type="inferred from homology"/>
<feature type="disulfide bond" description="Redox-active" evidence="14">
    <location>
        <begin position="41"/>
        <end position="44"/>
    </location>
</feature>
<evidence type="ECO:0000256" key="12">
    <source>
        <dbReference type="ARBA" id="ARBA00023186"/>
    </source>
</evidence>
<name>A0ABT9HU31_9GAMM</name>
<comment type="caution">
    <text evidence="16">The sequence shown here is derived from an EMBL/GenBank/DDBJ whole genome shotgun (WGS) entry which is preliminary data.</text>
</comment>
<comment type="similarity">
    <text evidence="2 14">Belongs to the DsbB family.</text>
</comment>
<dbReference type="Proteomes" id="UP001231109">
    <property type="component" value="Unassembled WGS sequence"/>
</dbReference>
<feature type="transmembrane region" description="Helical" evidence="15">
    <location>
        <begin position="12"/>
        <end position="32"/>
    </location>
</feature>
<evidence type="ECO:0000256" key="5">
    <source>
        <dbReference type="ARBA" id="ARBA00022519"/>
    </source>
</evidence>
<evidence type="ECO:0000256" key="8">
    <source>
        <dbReference type="ARBA" id="ARBA00022989"/>
    </source>
</evidence>
<organism evidence="16 17">
    <name type="scientific">Rheinheimera baltica</name>
    <dbReference type="NCBI Taxonomy" id="67576"/>
    <lineage>
        <taxon>Bacteria</taxon>
        <taxon>Pseudomonadati</taxon>
        <taxon>Pseudomonadota</taxon>
        <taxon>Gammaproteobacteria</taxon>
        <taxon>Chromatiales</taxon>
        <taxon>Chromatiaceae</taxon>
        <taxon>Rheinheimera</taxon>
    </lineage>
</organism>
<evidence type="ECO:0000256" key="2">
    <source>
        <dbReference type="ARBA" id="ARBA00008823"/>
    </source>
</evidence>
<evidence type="ECO:0000313" key="17">
    <source>
        <dbReference type="Proteomes" id="UP001231109"/>
    </source>
</evidence>
<feature type="topological domain" description="Cytoplasmic" evidence="14">
    <location>
        <begin position="1"/>
        <end position="14"/>
    </location>
</feature>
<keyword evidence="7 14" id="KW-0249">Electron transport</keyword>
<keyword evidence="17" id="KW-1185">Reference proteome</keyword>
<evidence type="ECO:0000256" key="13">
    <source>
        <dbReference type="ARBA" id="ARBA00023284"/>
    </source>
</evidence>